<keyword evidence="3" id="KW-1185">Reference proteome</keyword>
<feature type="transmembrane region" description="Helical" evidence="1">
    <location>
        <begin position="165"/>
        <end position="182"/>
    </location>
</feature>
<evidence type="ECO:0000256" key="1">
    <source>
        <dbReference type="SAM" id="Phobius"/>
    </source>
</evidence>
<sequence>MGEYVPIPKFDDPGFALLQVIGLSVALGQLVMVLRLLRRLHECPNAGKSLLLLLCGVNLCSCLLQTSKSASMITYRYDHISVVDMMTFALAPPTFGGVMILQLDIRIVFDSLFPSGFCGTCGWSSKVKARARILIIALHVCLSLPDYLRIFGFVATIHWQTSSTALQALLISLSSFIQAYLITTWLSKHLGFDTTSPNTRARYIAVVALLILTFVIDLGGIAAYVTSVYLYLQGTQPTFFLSRRVGQFAIICIGIEVITESVTLLNMLHLVCEKQLKSSVATESPDNIDSSEDFPTSIAIPGPPPGSLITTSSPLEMDHLGSQVNSMAFNLIRDNE</sequence>
<name>A0ABQ8F0Y5_9FUNG</name>
<dbReference type="Proteomes" id="UP001648503">
    <property type="component" value="Unassembled WGS sequence"/>
</dbReference>
<keyword evidence="1" id="KW-0812">Transmembrane</keyword>
<comment type="caution">
    <text evidence="2">The sequence shown here is derived from an EMBL/GenBank/DDBJ whole genome shotgun (WGS) entry which is preliminary data.</text>
</comment>
<dbReference type="EMBL" id="JAFCIX010000436">
    <property type="protein sequence ID" value="KAH6590162.1"/>
    <property type="molecule type" value="Genomic_DNA"/>
</dbReference>
<feature type="transmembrane region" description="Helical" evidence="1">
    <location>
        <begin position="133"/>
        <end position="159"/>
    </location>
</feature>
<feature type="transmembrane region" description="Helical" evidence="1">
    <location>
        <begin position="15"/>
        <end position="37"/>
    </location>
</feature>
<feature type="transmembrane region" description="Helical" evidence="1">
    <location>
        <begin position="79"/>
        <end position="101"/>
    </location>
</feature>
<gene>
    <name evidence="2" type="ORF">BASA50_009575</name>
</gene>
<keyword evidence="1" id="KW-0472">Membrane</keyword>
<keyword evidence="1" id="KW-1133">Transmembrane helix</keyword>
<proteinExistence type="predicted"/>
<organism evidence="2 3">
    <name type="scientific">Batrachochytrium salamandrivorans</name>
    <dbReference type="NCBI Taxonomy" id="1357716"/>
    <lineage>
        <taxon>Eukaryota</taxon>
        <taxon>Fungi</taxon>
        <taxon>Fungi incertae sedis</taxon>
        <taxon>Chytridiomycota</taxon>
        <taxon>Chytridiomycota incertae sedis</taxon>
        <taxon>Chytridiomycetes</taxon>
        <taxon>Rhizophydiales</taxon>
        <taxon>Rhizophydiales incertae sedis</taxon>
        <taxon>Batrachochytrium</taxon>
    </lineage>
</organism>
<feature type="transmembrane region" description="Helical" evidence="1">
    <location>
        <begin position="203"/>
        <end position="225"/>
    </location>
</feature>
<evidence type="ECO:0000313" key="2">
    <source>
        <dbReference type="EMBL" id="KAH6590162.1"/>
    </source>
</evidence>
<protein>
    <recommendedName>
        <fullName evidence="4">Integral membrane protein</fullName>
    </recommendedName>
</protein>
<evidence type="ECO:0008006" key="4">
    <source>
        <dbReference type="Google" id="ProtNLM"/>
    </source>
</evidence>
<evidence type="ECO:0000313" key="3">
    <source>
        <dbReference type="Proteomes" id="UP001648503"/>
    </source>
</evidence>
<reference evidence="2 3" key="1">
    <citation type="submission" date="2021-02" db="EMBL/GenBank/DDBJ databases">
        <title>Variation within the Batrachochytrium salamandrivorans European outbreak.</title>
        <authorList>
            <person name="Kelly M."/>
            <person name="Pasmans F."/>
            <person name="Shea T.P."/>
            <person name="Munoz J.F."/>
            <person name="Carranza S."/>
            <person name="Cuomo C.A."/>
            <person name="Martel A."/>
        </authorList>
    </citation>
    <scope>NUCLEOTIDE SEQUENCE [LARGE SCALE GENOMIC DNA]</scope>
    <source>
        <strain evidence="2 3">AMFP18/2</strain>
    </source>
</reference>
<feature type="transmembrane region" description="Helical" evidence="1">
    <location>
        <begin position="49"/>
        <end position="67"/>
    </location>
</feature>
<feature type="transmembrane region" description="Helical" evidence="1">
    <location>
        <begin position="245"/>
        <end position="268"/>
    </location>
</feature>
<accession>A0ABQ8F0Y5</accession>